<evidence type="ECO:0000256" key="7">
    <source>
        <dbReference type="SAM" id="Phobius"/>
    </source>
</evidence>
<evidence type="ECO:0000256" key="2">
    <source>
        <dbReference type="ARBA" id="ARBA00022448"/>
    </source>
</evidence>
<name>A0A1I0G3B6_9BACI</name>
<keyword evidence="3" id="KW-1003">Cell membrane</keyword>
<reference evidence="9" key="1">
    <citation type="submission" date="2016-10" db="EMBL/GenBank/DDBJ databases">
        <authorList>
            <person name="Varghese N."/>
            <person name="Submissions S."/>
        </authorList>
    </citation>
    <scope>NUCLEOTIDE SEQUENCE [LARGE SCALE GENOMIC DNA]</scope>
    <source>
        <strain evidence="9">CGMCC 1.3566</strain>
    </source>
</reference>
<dbReference type="AlphaFoldDB" id="A0A1I0G3B6"/>
<evidence type="ECO:0000256" key="4">
    <source>
        <dbReference type="ARBA" id="ARBA00022692"/>
    </source>
</evidence>
<feature type="transmembrane region" description="Helical" evidence="7">
    <location>
        <begin position="308"/>
        <end position="329"/>
    </location>
</feature>
<sequence>MYLPLLRNKNILYFLLGGGISRLGDALTGMAFLFLAYDLTGSTVHTTGMAIVETVPYLLFGLIGGVMADWLSRKPLLIVLDIIRIPLVLSIFVLDHLHLLTYSHLLIVSFFIQTLGCFFNPTHRAVLPIITDTEERAAANSFNDTLGRGVTILSPIISLWLLSYGAIYFFVVDALTYAISVFCLFQFTEQIAPVKKSVKGVFLAIRDFFAWTRQQKAIQTLFVFTFIVVFFNTWVWEVGILLALNEMTTNSEELYSILQGVFGGTVIVTNLILPYFIKKMNLKIYVFGSLVWGLGVSYYGILYQMEHFFIGIILVGIGLPIASLTRVYLLQALVPEHKLGRAFSSNAFLLYLSNTLSLLMFGVLVLIFPVQWLMIGSGLSIFMFSLLCLAIFTIRQTKFTRRFSINPFK</sequence>
<keyword evidence="6 7" id="KW-0472">Membrane</keyword>
<evidence type="ECO:0000313" key="8">
    <source>
        <dbReference type="EMBL" id="SET64503.1"/>
    </source>
</evidence>
<dbReference type="EMBL" id="FOHJ01000006">
    <property type="protein sequence ID" value="SET64503.1"/>
    <property type="molecule type" value="Genomic_DNA"/>
</dbReference>
<feature type="transmembrane region" description="Helical" evidence="7">
    <location>
        <begin position="256"/>
        <end position="277"/>
    </location>
</feature>
<comment type="subcellular location">
    <subcellularLocation>
        <location evidence="1">Cell membrane</location>
        <topology evidence="1">Multi-pass membrane protein</topology>
    </subcellularLocation>
</comment>
<keyword evidence="2" id="KW-0813">Transport</keyword>
<feature type="transmembrane region" description="Helical" evidence="7">
    <location>
        <begin position="221"/>
        <end position="244"/>
    </location>
</feature>
<feature type="transmembrane region" description="Helical" evidence="7">
    <location>
        <begin position="75"/>
        <end position="94"/>
    </location>
</feature>
<feature type="transmembrane region" description="Helical" evidence="7">
    <location>
        <begin position="12"/>
        <end position="37"/>
    </location>
</feature>
<dbReference type="CDD" id="cd06173">
    <property type="entry name" value="MFS_MefA_like"/>
    <property type="match status" value="1"/>
</dbReference>
<evidence type="ECO:0000256" key="1">
    <source>
        <dbReference type="ARBA" id="ARBA00004651"/>
    </source>
</evidence>
<dbReference type="STRING" id="237682.SAMN05421676_106177"/>
<feature type="transmembrane region" description="Helical" evidence="7">
    <location>
        <begin position="349"/>
        <end position="368"/>
    </location>
</feature>
<dbReference type="Gene3D" id="1.20.1250.20">
    <property type="entry name" value="MFS general substrate transporter like domains"/>
    <property type="match status" value="1"/>
</dbReference>
<dbReference type="GO" id="GO:0005886">
    <property type="term" value="C:plasma membrane"/>
    <property type="evidence" value="ECO:0007669"/>
    <property type="project" value="UniProtKB-SubCell"/>
</dbReference>
<evidence type="ECO:0000256" key="3">
    <source>
        <dbReference type="ARBA" id="ARBA00022475"/>
    </source>
</evidence>
<dbReference type="PANTHER" id="PTHR43266:SF2">
    <property type="entry name" value="MAJOR FACILITATOR SUPERFAMILY (MFS) PROFILE DOMAIN-CONTAINING PROTEIN"/>
    <property type="match status" value="1"/>
</dbReference>
<dbReference type="InterPro" id="IPR036259">
    <property type="entry name" value="MFS_trans_sf"/>
</dbReference>
<dbReference type="Pfam" id="PF05977">
    <property type="entry name" value="MFS_3"/>
    <property type="match status" value="1"/>
</dbReference>
<evidence type="ECO:0000256" key="6">
    <source>
        <dbReference type="ARBA" id="ARBA00023136"/>
    </source>
</evidence>
<feature type="transmembrane region" description="Helical" evidence="7">
    <location>
        <begin position="284"/>
        <end position="302"/>
    </location>
</feature>
<dbReference type="PANTHER" id="PTHR43266">
    <property type="entry name" value="MACROLIDE-EFFLUX PROTEIN"/>
    <property type="match status" value="1"/>
</dbReference>
<keyword evidence="9" id="KW-1185">Reference proteome</keyword>
<protein>
    <submittedName>
        <fullName evidence="8">MFS-type transporter involved in bile tolerance, Atg22 family</fullName>
    </submittedName>
</protein>
<feature type="transmembrane region" description="Helical" evidence="7">
    <location>
        <begin position="145"/>
        <end position="162"/>
    </location>
</feature>
<keyword evidence="4 7" id="KW-0812">Transmembrane</keyword>
<evidence type="ECO:0000256" key="5">
    <source>
        <dbReference type="ARBA" id="ARBA00022989"/>
    </source>
</evidence>
<evidence type="ECO:0000313" key="9">
    <source>
        <dbReference type="Proteomes" id="UP000199095"/>
    </source>
</evidence>
<keyword evidence="5 7" id="KW-1133">Transmembrane helix</keyword>
<organism evidence="8 9">
    <name type="scientific">Salinibacillus kushneri</name>
    <dbReference type="NCBI Taxonomy" id="237682"/>
    <lineage>
        <taxon>Bacteria</taxon>
        <taxon>Bacillati</taxon>
        <taxon>Bacillota</taxon>
        <taxon>Bacilli</taxon>
        <taxon>Bacillales</taxon>
        <taxon>Bacillaceae</taxon>
        <taxon>Salinibacillus</taxon>
    </lineage>
</organism>
<dbReference type="SUPFAM" id="SSF103473">
    <property type="entry name" value="MFS general substrate transporter"/>
    <property type="match status" value="1"/>
</dbReference>
<dbReference type="InterPro" id="IPR010290">
    <property type="entry name" value="TM_effector"/>
</dbReference>
<feature type="transmembrane region" description="Helical" evidence="7">
    <location>
        <begin position="374"/>
        <end position="394"/>
    </location>
</feature>
<dbReference type="Proteomes" id="UP000199095">
    <property type="component" value="Unassembled WGS sequence"/>
</dbReference>
<accession>A0A1I0G3B6</accession>
<gene>
    <name evidence="8" type="ORF">SAMN05421676_106177</name>
</gene>
<dbReference type="OrthoDB" id="9775268at2"/>
<proteinExistence type="predicted"/>
<feature type="transmembrane region" description="Helical" evidence="7">
    <location>
        <begin position="49"/>
        <end position="68"/>
    </location>
</feature>